<evidence type="ECO:0000313" key="5">
    <source>
        <dbReference type="EMBL" id="MEV0712897.1"/>
    </source>
</evidence>
<dbReference type="InterPro" id="IPR024516">
    <property type="entry name" value="Mce_C"/>
</dbReference>
<dbReference type="InterPro" id="IPR003399">
    <property type="entry name" value="Mce/MlaD"/>
</dbReference>
<dbReference type="Pfam" id="PF02470">
    <property type="entry name" value="MlaD"/>
    <property type="match status" value="1"/>
</dbReference>
<organism evidence="5 6">
    <name type="scientific">Nocardia aurea</name>
    <dbReference type="NCBI Taxonomy" id="2144174"/>
    <lineage>
        <taxon>Bacteria</taxon>
        <taxon>Bacillati</taxon>
        <taxon>Actinomycetota</taxon>
        <taxon>Actinomycetes</taxon>
        <taxon>Mycobacteriales</taxon>
        <taxon>Nocardiaceae</taxon>
        <taxon>Nocardia</taxon>
    </lineage>
</organism>
<feature type="domain" description="Mammalian cell entry C-terminal" evidence="4">
    <location>
        <begin position="140"/>
        <end position="306"/>
    </location>
</feature>
<keyword evidence="2" id="KW-0472">Membrane</keyword>
<feature type="transmembrane region" description="Helical" evidence="2">
    <location>
        <begin position="31"/>
        <end position="49"/>
    </location>
</feature>
<sequence length="357" mass="37934">MMRQLRARTRGRSRTGRDHVDTTDTDTSLRLGITAVGAVVLVLVAMVGINSLHLGSRTCRADFAQAAGLGAGDAVTWAGIPVGSVTSTRLAGDHVEVTMTIDNDDVTLGADTEAAIKLTTLLGSRYVELRSSGTGELPDNRIPLSHTTVPYDLETALQDATTTFDQLDADQIARSMASLSRGLDGVPSLIPGILRDIRSLSTVIAQRRDQIGALLTSTARVSTVIGEQQADLAAVIGQGSTVLQQINARQDALRRLLEATTSLVQRLEPIVVGEHAEIEQLLTDLHDMTAMIAGHDDLLRNILQILPVPWRLFANATGTGAELNANAPDGAFVDSWMCALSATAVAAGRAPYLQDCR</sequence>
<protein>
    <submittedName>
        <fullName evidence="5">MCE family protein</fullName>
    </submittedName>
</protein>
<name>A0ABV3G5C1_9NOCA</name>
<feature type="region of interest" description="Disordered" evidence="1">
    <location>
        <begin position="1"/>
        <end position="24"/>
    </location>
</feature>
<accession>A0ABV3G5C1</accession>
<gene>
    <name evidence="5" type="ORF">AB0I48_35620</name>
</gene>
<evidence type="ECO:0000259" key="4">
    <source>
        <dbReference type="Pfam" id="PF11887"/>
    </source>
</evidence>
<dbReference type="InterPro" id="IPR005693">
    <property type="entry name" value="Mce"/>
</dbReference>
<evidence type="ECO:0000313" key="6">
    <source>
        <dbReference type="Proteomes" id="UP001551695"/>
    </source>
</evidence>
<dbReference type="EMBL" id="JBFAKC010000030">
    <property type="protein sequence ID" value="MEV0712897.1"/>
    <property type="molecule type" value="Genomic_DNA"/>
</dbReference>
<feature type="domain" description="Mce/MlaD" evidence="3">
    <location>
        <begin position="57"/>
        <end position="130"/>
    </location>
</feature>
<dbReference type="Proteomes" id="UP001551695">
    <property type="component" value="Unassembled WGS sequence"/>
</dbReference>
<proteinExistence type="predicted"/>
<evidence type="ECO:0000259" key="3">
    <source>
        <dbReference type="Pfam" id="PF02470"/>
    </source>
</evidence>
<dbReference type="PANTHER" id="PTHR33371">
    <property type="entry name" value="INTERMEMBRANE PHOSPHOLIPID TRANSPORT SYSTEM BINDING PROTEIN MLAD-RELATED"/>
    <property type="match status" value="1"/>
</dbReference>
<dbReference type="NCBIfam" id="TIGR00996">
    <property type="entry name" value="Mtu_fam_mce"/>
    <property type="match status" value="1"/>
</dbReference>
<dbReference type="Pfam" id="PF11887">
    <property type="entry name" value="Mce4_CUP1"/>
    <property type="match status" value="1"/>
</dbReference>
<dbReference type="InterPro" id="IPR052336">
    <property type="entry name" value="MlaD_Phospholipid_Transporter"/>
</dbReference>
<dbReference type="RefSeq" id="WP_357790296.1">
    <property type="nucleotide sequence ID" value="NZ_JBFAKC010000030.1"/>
</dbReference>
<feature type="compositionally biased region" description="Basic residues" evidence="1">
    <location>
        <begin position="1"/>
        <end position="14"/>
    </location>
</feature>
<comment type="caution">
    <text evidence="5">The sequence shown here is derived from an EMBL/GenBank/DDBJ whole genome shotgun (WGS) entry which is preliminary data.</text>
</comment>
<evidence type="ECO:0000256" key="2">
    <source>
        <dbReference type="SAM" id="Phobius"/>
    </source>
</evidence>
<reference evidence="5 6" key="1">
    <citation type="submission" date="2024-06" db="EMBL/GenBank/DDBJ databases">
        <title>The Natural Products Discovery Center: Release of the First 8490 Sequenced Strains for Exploring Actinobacteria Biosynthetic Diversity.</title>
        <authorList>
            <person name="Kalkreuter E."/>
            <person name="Kautsar S.A."/>
            <person name="Yang D."/>
            <person name="Bader C.D."/>
            <person name="Teijaro C.N."/>
            <person name="Fluegel L."/>
            <person name="Davis C.M."/>
            <person name="Simpson J.R."/>
            <person name="Lauterbach L."/>
            <person name="Steele A.D."/>
            <person name="Gui C."/>
            <person name="Meng S."/>
            <person name="Li G."/>
            <person name="Viehrig K."/>
            <person name="Ye F."/>
            <person name="Su P."/>
            <person name="Kiefer A.F."/>
            <person name="Nichols A."/>
            <person name="Cepeda A.J."/>
            <person name="Yan W."/>
            <person name="Fan B."/>
            <person name="Jiang Y."/>
            <person name="Adhikari A."/>
            <person name="Zheng C.-J."/>
            <person name="Schuster L."/>
            <person name="Cowan T.M."/>
            <person name="Smanski M.J."/>
            <person name="Chevrette M.G."/>
            <person name="De Carvalho L.P.S."/>
            <person name="Shen B."/>
        </authorList>
    </citation>
    <scope>NUCLEOTIDE SEQUENCE [LARGE SCALE GENOMIC DNA]</scope>
    <source>
        <strain evidence="5 6">NPDC050403</strain>
    </source>
</reference>
<evidence type="ECO:0000256" key="1">
    <source>
        <dbReference type="SAM" id="MobiDB-lite"/>
    </source>
</evidence>
<dbReference type="PANTHER" id="PTHR33371:SF18">
    <property type="entry name" value="MCE-FAMILY PROTEIN MCE3C"/>
    <property type="match status" value="1"/>
</dbReference>
<keyword evidence="2" id="KW-0812">Transmembrane</keyword>
<keyword evidence="2" id="KW-1133">Transmembrane helix</keyword>
<keyword evidence="6" id="KW-1185">Reference proteome</keyword>